<sequence length="106" mass="12074">MARTKRTSGATRRRGPETSRAPEPAFPIDVEEHGSEYRVAATLPGRRRQDFTVRVRKDKLQIVADGEGTERLSRIVRLPGRVDERRTSASYTDGVLWVTVGKLRRR</sequence>
<dbReference type="InterPro" id="IPR008978">
    <property type="entry name" value="HSP20-like_chaperone"/>
</dbReference>
<accession>A0ABD5PH27</accession>
<evidence type="ECO:0000256" key="3">
    <source>
        <dbReference type="SAM" id="MobiDB-lite"/>
    </source>
</evidence>
<organism evidence="5 6">
    <name type="scientific">Halobium salinum</name>
    <dbReference type="NCBI Taxonomy" id="1364940"/>
    <lineage>
        <taxon>Archaea</taxon>
        <taxon>Methanobacteriati</taxon>
        <taxon>Methanobacteriota</taxon>
        <taxon>Stenosarchaea group</taxon>
        <taxon>Halobacteria</taxon>
        <taxon>Halobacteriales</taxon>
        <taxon>Haloferacaceae</taxon>
        <taxon>Halobium</taxon>
    </lineage>
</organism>
<dbReference type="CDD" id="cd06464">
    <property type="entry name" value="ACD_sHsps-like"/>
    <property type="match status" value="1"/>
</dbReference>
<gene>
    <name evidence="5" type="ORF">ACFO0N_17535</name>
</gene>
<comment type="similarity">
    <text evidence="1 2">Belongs to the small heat shock protein (HSP20) family.</text>
</comment>
<dbReference type="RefSeq" id="WP_267621352.1">
    <property type="nucleotide sequence ID" value="NZ_JAODIW010000006.1"/>
</dbReference>
<evidence type="ECO:0000259" key="4">
    <source>
        <dbReference type="PROSITE" id="PS01031"/>
    </source>
</evidence>
<keyword evidence="6" id="KW-1185">Reference proteome</keyword>
<comment type="caution">
    <text evidence="5">The sequence shown here is derived from an EMBL/GenBank/DDBJ whole genome shotgun (WGS) entry which is preliminary data.</text>
</comment>
<evidence type="ECO:0000313" key="6">
    <source>
        <dbReference type="Proteomes" id="UP001595921"/>
    </source>
</evidence>
<reference evidence="5 6" key="1">
    <citation type="journal article" date="2019" name="Int. J. Syst. Evol. Microbiol.">
        <title>The Global Catalogue of Microorganisms (GCM) 10K type strain sequencing project: providing services to taxonomists for standard genome sequencing and annotation.</title>
        <authorList>
            <consortium name="The Broad Institute Genomics Platform"/>
            <consortium name="The Broad Institute Genome Sequencing Center for Infectious Disease"/>
            <person name="Wu L."/>
            <person name="Ma J."/>
        </authorList>
    </citation>
    <scope>NUCLEOTIDE SEQUENCE [LARGE SCALE GENOMIC DNA]</scope>
    <source>
        <strain evidence="5 6">CGMCC 1.12553</strain>
    </source>
</reference>
<dbReference type="Pfam" id="PF00011">
    <property type="entry name" value="HSP20"/>
    <property type="match status" value="1"/>
</dbReference>
<dbReference type="AlphaFoldDB" id="A0ABD5PH27"/>
<dbReference type="Proteomes" id="UP001595921">
    <property type="component" value="Unassembled WGS sequence"/>
</dbReference>
<feature type="domain" description="SHSP" evidence="4">
    <location>
        <begin position="19"/>
        <end position="106"/>
    </location>
</feature>
<dbReference type="Gene3D" id="2.60.40.790">
    <property type="match status" value="1"/>
</dbReference>
<dbReference type="SUPFAM" id="SSF49764">
    <property type="entry name" value="HSP20-like chaperones"/>
    <property type="match status" value="1"/>
</dbReference>
<dbReference type="PROSITE" id="PS01031">
    <property type="entry name" value="SHSP"/>
    <property type="match status" value="1"/>
</dbReference>
<dbReference type="InterPro" id="IPR002068">
    <property type="entry name" value="A-crystallin/Hsp20_dom"/>
</dbReference>
<evidence type="ECO:0000256" key="1">
    <source>
        <dbReference type="PROSITE-ProRule" id="PRU00285"/>
    </source>
</evidence>
<feature type="region of interest" description="Disordered" evidence="3">
    <location>
        <begin position="1"/>
        <end position="26"/>
    </location>
</feature>
<evidence type="ECO:0000313" key="5">
    <source>
        <dbReference type="EMBL" id="MFC4359751.1"/>
    </source>
</evidence>
<dbReference type="EMBL" id="JBHSDS010000008">
    <property type="protein sequence ID" value="MFC4359751.1"/>
    <property type="molecule type" value="Genomic_DNA"/>
</dbReference>
<name>A0ABD5PH27_9EURY</name>
<evidence type="ECO:0000256" key="2">
    <source>
        <dbReference type="RuleBase" id="RU003616"/>
    </source>
</evidence>
<protein>
    <submittedName>
        <fullName evidence="5">Hsp20/alpha crystallin family protein</fullName>
    </submittedName>
</protein>
<proteinExistence type="inferred from homology"/>